<dbReference type="GO" id="GO:0003700">
    <property type="term" value="F:DNA-binding transcription factor activity"/>
    <property type="evidence" value="ECO:0007669"/>
    <property type="project" value="InterPro"/>
</dbReference>
<feature type="compositionally biased region" description="Low complexity" evidence="1">
    <location>
        <begin position="358"/>
        <end position="374"/>
    </location>
</feature>
<feature type="region of interest" description="Disordered" evidence="1">
    <location>
        <begin position="292"/>
        <end position="374"/>
    </location>
</feature>
<dbReference type="RefSeq" id="XP_024324114.1">
    <property type="nucleotide sequence ID" value="XM_024469728.1"/>
</dbReference>
<feature type="region of interest" description="Disordered" evidence="1">
    <location>
        <begin position="81"/>
        <end position="152"/>
    </location>
</feature>
<feature type="compositionally biased region" description="Polar residues" evidence="1">
    <location>
        <begin position="130"/>
        <end position="142"/>
    </location>
</feature>
<gene>
    <name evidence="2" type="ORF">VC83_06123</name>
</gene>
<feature type="compositionally biased region" description="Low complexity" evidence="1">
    <location>
        <begin position="244"/>
        <end position="254"/>
    </location>
</feature>
<evidence type="ECO:0008006" key="3">
    <source>
        <dbReference type="Google" id="ProtNLM"/>
    </source>
</evidence>
<sequence length="533" mass="58930">MDYQTQAPWDRPQIFAYNSMMASQVDQQEASYPVDPIHWITNLESVPVPVPISVPRGRSHPDSQQQEWTAQTLESPKAFNDSMQNRQSQQQYSYQEAHQDTYPAPQQLQTSNLPYGSSSASFDQWAPSPGANSRDSSALSPQSERDYRQDPSLVSSPYAAHALTRSHSGISSLSHEADFYAGGGQPFSQQTIPNMSMIHFELDEDPTFRGQEEMFMDQDSGEQDTNTSMTTTLAPRPPTHNQFLHLHLSPAPSMHSHHSPARSYTTQNPPAPRLTPHQTPMEVDDADLDAAFDIDSPLPANDDTDTDGTWTPHAARRTSRTPRRRAGQRPAPPPPPPTTTTRVLQLTSGSRVEKRKGNAVSSSSSSAGRAGNSNPTFPCTFEWAGCTSAFASKNEWKRHVASKHTCFFYWECRVGPCSAPGQSGKFNRKDLFAQHLRRMHSPLSSSAKSGAGKEAWERRLSELLDEGKRKGRAQITKTHCPVPGCTAGWEGARAWDERMEHVARHWEAVKGRGGGGGVRVLGGFWSGRNGRGL</sequence>
<dbReference type="GeneID" id="36289185"/>
<evidence type="ECO:0000313" key="2">
    <source>
        <dbReference type="EMBL" id="OAF58830.1"/>
    </source>
</evidence>
<proteinExistence type="predicted"/>
<evidence type="ECO:0000256" key="1">
    <source>
        <dbReference type="SAM" id="MobiDB-lite"/>
    </source>
</evidence>
<dbReference type="Proteomes" id="UP000077154">
    <property type="component" value="Unassembled WGS sequence"/>
</dbReference>
<reference evidence="2" key="1">
    <citation type="submission" date="2016-03" db="EMBL/GenBank/DDBJ databases">
        <title>Updated assembly of Pseudogymnoascus destructans, the fungus causing white-nose syndrome of bats.</title>
        <authorList>
            <person name="Palmer J.M."/>
            <person name="Drees K.P."/>
            <person name="Foster J.T."/>
            <person name="Lindner D.L."/>
        </authorList>
    </citation>
    <scope>NUCLEOTIDE SEQUENCE [LARGE SCALE GENOMIC DNA]</scope>
    <source>
        <strain evidence="2">20631-21</strain>
    </source>
</reference>
<dbReference type="PANTHER" id="PTHR23225">
    <property type="entry name" value="ZINC FINGER PROTEIN"/>
    <property type="match status" value="1"/>
</dbReference>
<dbReference type="eggNOG" id="ENOG502S60G">
    <property type="taxonomic scope" value="Eukaryota"/>
</dbReference>
<accession>A0A177AAP3</accession>
<feature type="compositionally biased region" description="Polar residues" evidence="1">
    <location>
        <begin position="223"/>
        <end position="233"/>
    </location>
</feature>
<dbReference type="OrthoDB" id="5388486at2759"/>
<feature type="region of interest" description="Disordered" evidence="1">
    <location>
        <begin position="218"/>
        <end position="280"/>
    </location>
</feature>
<dbReference type="AlphaFoldDB" id="A0A177AAP3"/>
<dbReference type="PANTHER" id="PTHR23225:SF2">
    <property type="entry name" value="AT09679P-RELATED"/>
    <property type="match status" value="1"/>
</dbReference>
<organism evidence="2">
    <name type="scientific">Pseudogymnoascus destructans</name>
    <dbReference type="NCBI Taxonomy" id="655981"/>
    <lineage>
        <taxon>Eukaryota</taxon>
        <taxon>Fungi</taxon>
        <taxon>Dikarya</taxon>
        <taxon>Ascomycota</taxon>
        <taxon>Pezizomycotina</taxon>
        <taxon>Leotiomycetes</taxon>
        <taxon>Thelebolales</taxon>
        <taxon>Thelebolaceae</taxon>
        <taxon>Pseudogymnoascus</taxon>
    </lineage>
</organism>
<dbReference type="EMBL" id="KV441395">
    <property type="protein sequence ID" value="OAF58830.1"/>
    <property type="molecule type" value="Genomic_DNA"/>
</dbReference>
<dbReference type="InterPro" id="IPR039970">
    <property type="entry name" value="TF_Grauzone"/>
</dbReference>
<dbReference type="VEuPathDB" id="FungiDB:GMDG_06554"/>
<feature type="compositionally biased region" description="Basic residues" evidence="1">
    <location>
        <begin position="314"/>
        <end position="327"/>
    </location>
</feature>
<name>A0A177AAP3_9PEZI</name>
<protein>
    <recommendedName>
        <fullName evidence="3">C2H2-type domain-containing protein</fullName>
    </recommendedName>
</protein>
<feature type="compositionally biased region" description="Polar residues" evidence="1">
    <location>
        <begin position="104"/>
        <end position="122"/>
    </location>
</feature>